<reference evidence="2 3" key="3">
    <citation type="journal article" date="2016" name="Sci. Rep.">
        <title>Genome-wide diversity and gene expression profiling of Babesia microti isolates identify polymorphic genes that mediate host-pathogen interactions.</title>
        <authorList>
            <person name="Silva J.C."/>
            <person name="Cornillot E."/>
            <person name="McCracken C."/>
            <person name="Usmani-Brown S."/>
            <person name="Dwivedi A."/>
            <person name="Ifeonu O.O."/>
            <person name="Crabtree J."/>
            <person name="Gotia H.T."/>
            <person name="Virji A.Z."/>
            <person name="Reynes C."/>
            <person name="Colinge J."/>
            <person name="Kumar V."/>
            <person name="Lawres L."/>
            <person name="Pazzi J.E."/>
            <person name="Pablo J.V."/>
            <person name="Hung C."/>
            <person name="Brancato J."/>
            <person name="Kumari P."/>
            <person name="Orvis J."/>
            <person name="Tretina K."/>
            <person name="Chibucos M."/>
            <person name="Ott S."/>
            <person name="Sadzewicz L."/>
            <person name="Sengamalay N."/>
            <person name="Shetty A.C."/>
            <person name="Su Q."/>
            <person name="Tallon L."/>
            <person name="Fraser C.M."/>
            <person name="Frutos R."/>
            <person name="Molina D.M."/>
            <person name="Krause P.J."/>
            <person name="Ben Mamoun C."/>
        </authorList>
    </citation>
    <scope>NUCLEOTIDE SEQUENCE [LARGE SCALE GENOMIC DNA]</scope>
    <source>
        <strain evidence="2 3">RI</strain>
    </source>
</reference>
<dbReference type="PIRSF" id="PIRSF005715">
    <property type="entry name" value="VPS45_Sec1"/>
    <property type="match status" value="1"/>
</dbReference>
<dbReference type="VEuPathDB" id="PiroplasmaDB:BmR1_04g05615"/>
<dbReference type="Gene3D" id="3.90.830.10">
    <property type="entry name" value="Syntaxin Binding Protein 1, Chain A, domain 2"/>
    <property type="match status" value="1"/>
</dbReference>
<name>I7IS49_BABMR</name>
<protein>
    <submittedName>
        <fullName evidence="2">Vacuolar protein sorting-associated protein 45</fullName>
    </submittedName>
</protein>
<comment type="similarity">
    <text evidence="1">Belongs to the STXBP/unc-18/SEC1 family.</text>
</comment>
<dbReference type="Gene3D" id="1.25.40.60">
    <property type="match status" value="1"/>
</dbReference>
<dbReference type="GeneID" id="24425767"/>
<gene>
    <name evidence="2" type="ORF">BmR1_04g05615</name>
</gene>
<dbReference type="Gene3D" id="3.40.50.2060">
    <property type="match status" value="1"/>
</dbReference>
<dbReference type="KEGG" id="bmic:BmR1_04g05615"/>
<dbReference type="EMBL" id="LN871599">
    <property type="protein sequence ID" value="CCF75321.1"/>
    <property type="molecule type" value="Genomic_DNA"/>
</dbReference>
<evidence type="ECO:0000256" key="1">
    <source>
        <dbReference type="ARBA" id="ARBA00009884"/>
    </source>
</evidence>
<dbReference type="OrthoDB" id="10266265at2759"/>
<dbReference type="Gene3D" id="3.40.50.1910">
    <property type="match status" value="1"/>
</dbReference>
<evidence type="ECO:0000313" key="2">
    <source>
        <dbReference type="EMBL" id="CCF75321.1"/>
    </source>
</evidence>
<dbReference type="InterPro" id="IPR043154">
    <property type="entry name" value="Sec-1-like_dom1"/>
</dbReference>
<accession>I7IS49</accession>
<dbReference type="RefSeq" id="XP_012649729.1">
    <property type="nucleotide sequence ID" value="XM_012794275.1"/>
</dbReference>
<organism evidence="2 3">
    <name type="scientific">Babesia microti (strain RI)</name>
    <dbReference type="NCBI Taxonomy" id="1133968"/>
    <lineage>
        <taxon>Eukaryota</taxon>
        <taxon>Sar</taxon>
        <taxon>Alveolata</taxon>
        <taxon>Apicomplexa</taxon>
        <taxon>Aconoidasida</taxon>
        <taxon>Piroplasmida</taxon>
        <taxon>Babesiidae</taxon>
        <taxon>Babesia</taxon>
    </lineage>
</organism>
<reference evidence="2 3" key="1">
    <citation type="journal article" date="2012" name="Nucleic Acids Res.">
        <title>Sequencing of the smallest Apicomplexan genome from the human pathogen Babesia microti.</title>
        <authorList>
            <person name="Cornillot E."/>
            <person name="Hadj-Kaddour K."/>
            <person name="Dassouli A."/>
            <person name="Noel B."/>
            <person name="Ranwez V."/>
            <person name="Vacherie B."/>
            <person name="Augagneur Y."/>
            <person name="Bres V."/>
            <person name="Duclos A."/>
            <person name="Randazzo S."/>
            <person name="Carcy B."/>
            <person name="Debierre-Grockiego F."/>
            <person name="Delbecq S."/>
            <person name="Moubri-Menage K."/>
            <person name="Shams-Eldin H."/>
            <person name="Usmani-Brown S."/>
            <person name="Bringaud F."/>
            <person name="Wincker P."/>
            <person name="Vivares C.P."/>
            <person name="Schwarz R.T."/>
            <person name="Schetters T.P."/>
            <person name="Krause P.J."/>
            <person name="Gorenflot A."/>
            <person name="Berry V."/>
            <person name="Barbe V."/>
            <person name="Ben Mamoun C."/>
        </authorList>
    </citation>
    <scope>NUCLEOTIDE SEQUENCE [LARGE SCALE GENOMIC DNA]</scope>
    <source>
        <strain evidence="2 3">RI</strain>
    </source>
</reference>
<evidence type="ECO:0000313" key="3">
    <source>
        <dbReference type="Proteomes" id="UP000002899"/>
    </source>
</evidence>
<dbReference type="Pfam" id="PF00995">
    <property type="entry name" value="Sec1"/>
    <property type="match status" value="1"/>
</dbReference>
<proteinExistence type="inferred from homology"/>
<reference evidence="2 3" key="2">
    <citation type="journal article" date="2013" name="PLoS ONE">
        <title>Whole genome mapping and re-organization of the nuclear and mitochondrial genomes of Babesia microti isolates.</title>
        <authorList>
            <person name="Cornillot E."/>
            <person name="Dassouli A."/>
            <person name="Garg A."/>
            <person name="Pachikara N."/>
            <person name="Randazzo S."/>
            <person name="Depoix D."/>
            <person name="Carcy B."/>
            <person name="Delbecq S."/>
            <person name="Frutos R."/>
            <person name="Silva J.C."/>
            <person name="Sutton R."/>
            <person name="Krause P.J."/>
            <person name="Mamoun C.B."/>
        </authorList>
    </citation>
    <scope>NUCLEOTIDE SEQUENCE [LARGE SCALE GENOMIC DNA]</scope>
    <source>
        <strain evidence="2 3">RI</strain>
    </source>
</reference>
<dbReference type="PANTHER" id="PTHR11679">
    <property type="entry name" value="VESICLE PROTEIN SORTING-ASSOCIATED"/>
    <property type="match status" value="1"/>
</dbReference>
<keyword evidence="3" id="KW-1185">Reference proteome</keyword>
<sequence length="601" mass="69063">MNSLYDRVTSSFKSIFNKVKGFKALVLDSETSAILSLVCTQTYLLENEVFLTLRLDDPSVFQQISTKSIVDIDPYDSKIEDVREVRHNKHRNLKHIPALFIIRPTNNNIEILCTELSQSIFGSYHFVFTNTLSEDKINKLAKYDSYHLVKTVFEYYTDFYIIGHNTFSLEQKNVYSLYKLLVSKEYITLNSVELNQIFLSYYENECVKRIVQGLFALCCATGKKPTIIYRKCSPLCQAIASQLQAKINDHNKNISVTNDTERSKNGRFGTVLLLYDRRDDCITPMLTQWTYQAMIHEYIGIHNNKITIHTKNNETEEFVVSSITDSFFDQNKYLDFADIEMAINDLVNEYKKKQNLITKNDVFETLQLIPEQAKMSADVKRHLSIQHALSNCLAKGDILNQSILEQDICCNSNKAESFSELYNRIQSPDISPFNRLRLCCLFAVCYSDDKSLVNYLKSEMKKMNCDTEDFVVLDNLLKYSKSAMCKNVDRSFFSLAKTAIEQTIKDTVAYMRYRSRLSETIDMLLNGKLNGFDYVTTPCAFGYQYALNEMPKSVIAFVVGGATYQESRECEGLSEKTGVDILLGGTTFLNCHSFFEEMAEL</sequence>
<dbReference type="AlphaFoldDB" id="I7IS49"/>
<dbReference type="InterPro" id="IPR027482">
    <property type="entry name" value="Sec1-like_dom2"/>
</dbReference>
<dbReference type="SUPFAM" id="SSF56815">
    <property type="entry name" value="Sec1/munc18-like (SM) proteins"/>
    <property type="match status" value="1"/>
</dbReference>
<dbReference type="GO" id="GO:0016192">
    <property type="term" value="P:vesicle-mediated transport"/>
    <property type="evidence" value="ECO:0007669"/>
    <property type="project" value="InterPro"/>
</dbReference>
<dbReference type="InterPro" id="IPR043127">
    <property type="entry name" value="Sec-1-like_dom3a"/>
</dbReference>
<dbReference type="InterPro" id="IPR001619">
    <property type="entry name" value="Sec1-like"/>
</dbReference>
<dbReference type="InterPro" id="IPR036045">
    <property type="entry name" value="Sec1-like_sf"/>
</dbReference>
<dbReference type="Proteomes" id="UP000002899">
    <property type="component" value="Chromosome IV"/>
</dbReference>